<keyword evidence="7 8" id="KW-0472">Membrane</keyword>
<proteinExistence type="inferred from homology"/>
<reference evidence="10 11" key="1">
    <citation type="journal article" date="2021" name="Arch. Microbiol.">
        <title>Harenicola maris gen. nov., sp. nov. isolated from the Sea of Japan shallow sediments.</title>
        <authorList>
            <person name="Romanenko L.A."/>
            <person name="Kurilenko V.V."/>
            <person name="Chernysheva N.Y."/>
            <person name="Tekutyeva L.A."/>
            <person name="Velansky P.V."/>
            <person name="Svetashev V.I."/>
            <person name="Isaeva M.P."/>
        </authorList>
    </citation>
    <scope>NUCLEOTIDE SEQUENCE [LARGE SCALE GENOMIC DNA]</scope>
    <source>
        <strain evidence="10 11">KMM 3653</strain>
    </source>
</reference>
<feature type="transmembrane region" description="Helical" evidence="8">
    <location>
        <begin position="7"/>
        <end position="33"/>
    </location>
</feature>
<dbReference type="Gene3D" id="1.10.3720.10">
    <property type="entry name" value="MetI-like"/>
    <property type="match status" value="1"/>
</dbReference>
<dbReference type="PANTHER" id="PTHR42929">
    <property type="entry name" value="INNER MEMBRANE ABC TRANSPORTER PERMEASE PROTEIN YDCU-RELATED-RELATED"/>
    <property type="match status" value="1"/>
</dbReference>
<evidence type="ECO:0000259" key="9">
    <source>
        <dbReference type="PROSITE" id="PS50928"/>
    </source>
</evidence>
<feature type="transmembrane region" description="Helical" evidence="8">
    <location>
        <begin position="249"/>
        <end position="270"/>
    </location>
</feature>
<feature type="transmembrane region" description="Helical" evidence="8">
    <location>
        <begin position="99"/>
        <end position="123"/>
    </location>
</feature>
<evidence type="ECO:0000256" key="1">
    <source>
        <dbReference type="ARBA" id="ARBA00004651"/>
    </source>
</evidence>
<name>A0AAP2G373_9RHOB</name>
<dbReference type="InterPro" id="IPR000515">
    <property type="entry name" value="MetI-like"/>
</dbReference>
<dbReference type="PANTHER" id="PTHR42929:SF5">
    <property type="entry name" value="ABC TRANSPORTER PERMEASE PROTEIN"/>
    <property type="match status" value="1"/>
</dbReference>
<protein>
    <submittedName>
        <fullName evidence="10">ABC transporter permease</fullName>
    </submittedName>
</protein>
<keyword evidence="11" id="KW-1185">Reference proteome</keyword>
<keyword evidence="5 8" id="KW-0812">Transmembrane</keyword>
<feature type="domain" description="ABC transmembrane type-1" evidence="9">
    <location>
        <begin position="63"/>
        <end position="270"/>
    </location>
</feature>
<evidence type="ECO:0000313" key="10">
    <source>
        <dbReference type="EMBL" id="MBT0956845.1"/>
    </source>
</evidence>
<keyword evidence="6 8" id="KW-1133">Transmembrane helix</keyword>
<evidence type="ECO:0000256" key="4">
    <source>
        <dbReference type="ARBA" id="ARBA00022475"/>
    </source>
</evidence>
<keyword evidence="4" id="KW-1003">Cell membrane</keyword>
<dbReference type="PROSITE" id="PS50928">
    <property type="entry name" value="ABC_TM1"/>
    <property type="match status" value="1"/>
</dbReference>
<dbReference type="InterPro" id="IPR035906">
    <property type="entry name" value="MetI-like_sf"/>
</dbReference>
<comment type="caution">
    <text evidence="10">The sequence shown here is derived from an EMBL/GenBank/DDBJ whole genome shotgun (WGS) entry which is preliminary data.</text>
</comment>
<evidence type="ECO:0000256" key="8">
    <source>
        <dbReference type="RuleBase" id="RU363032"/>
    </source>
</evidence>
<organism evidence="10 11">
    <name type="scientific">Harenicola maris</name>
    <dbReference type="NCBI Taxonomy" id="2841044"/>
    <lineage>
        <taxon>Bacteria</taxon>
        <taxon>Pseudomonadati</taxon>
        <taxon>Pseudomonadota</taxon>
        <taxon>Alphaproteobacteria</taxon>
        <taxon>Rhodobacterales</taxon>
        <taxon>Paracoccaceae</taxon>
        <taxon>Harenicola</taxon>
    </lineage>
</organism>
<feature type="transmembrane region" description="Helical" evidence="8">
    <location>
        <begin position="62"/>
        <end position="87"/>
    </location>
</feature>
<dbReference type="CDD" id="cd06261">
    <property type="entry name" value="TM_PBP2"/>
    <property type="match status" value="1"/>
</dbReference>
<feature type="transmembrane region" description="Helical" evidence="8">
    <location>
        <begin position="193"/>
        <end position="216"/>
    </location>
</feature>
<keyword evidence="3 8" id="KW-0813">Transport</keyword>
<dbReference type="RefSeq" id="WP_327793034.1">
    <property type="nucleotide sequence ID" value="NZ_JADQAZ010000001.1"/>
</dbReference>
<evidence type="ECO:0000256" key="5">
    <source>
        <dbReference type="ARBA" id="ARBA00022692"/>
    </source>
</evidence>
<dbReference type="SUPFAM" id="SSF161098">
    <property type="entry name" value="MetI-like"/>
    <property type="match status" value="1"/>
</dbReference>
<dbReference type="GO" id="GO:0055085">
    <property type="term" value="P:transmembrane transport"/>
    <property type="evidence" value="ECO:0007669"/>
    <property type="project" value="InterPro"/>
</dbReference>
<dbReference type="Pfam" id="PF00528">
    <property type="entry name" value="BPD_transp_1"/>
    <property type="match status" value="1"/>
</dbReference>
<evidence type="ECO:0000256" key="3">
    <source>
        <dbReference type="ARBA" id="ARBA00022448"/>
    </source>
</evidence>
<evidence type="ECO:0000256" key="2">
    <source>
        <dbReference type="ARBA" id="ARBA00007069"/>
    </source>
</evidence>
<comment type="subcellular location">
    <subcellularLocation>
        <location evidence="1 8">Cell membrane</location>
        <topology evidence="1 8">Multi-pass membrane protein</topology>
    </subcellularLocation>
</comment>
<feature type="transmembrane region" description="Helical" evidence="8">
    <location>
        <begin position="143"/>
        <end position="172"/>
    </location>
</feature>
<dbReference type="GO" id="GO:0005886">
    <property type="term" value="C:plasma membrane"/>
    <property type="evidence" value="ECO:0007669"/>
    <property type="project" value="UniProtKB-SubCell"/>
</dbReference>
<accession>A0AAP2G373</accession>
<comment type="similarity">
    <text evidence="2">Belongs to the binding-protein-dependent transport system permease family. CysTW subfamily.</text>
</comment>
<dbReference type="AlphaFoldDB" id="A0AAP2G373"/>
<evidence type="ECO:0000256" key="7">
    <source>
        <dbReference type="ARBA" id="ARBA00023136"/>
    </source>
</evidence>
<gene>
    <name evidence="10" type="ORF">IV417_05570</name>
</gene>
<dbReference type="EMBL" id="JADQAZ010000001">
    <property type="protein sequence ID" value="MBT0956845.1"/>
    <property type="molecule type" value="Genomic_DNA"/>
</dbReference>
<evidence type="ECO:0000256" key="6">
    <source>
        <dbReference type="ARBA" id="ARBA00022989"/>
    </source>
</evidence>
<evidence type="ECO:0000313" key="11">
    <source>
        <dbReference type="Proteomes" id="UP001315686"/>
    </source>
</evidence>
<dbReference type="Proteomes" id="UP001315686">
    <property type="component" value="Unassembled WGS sequence"/>
</dbReference>
<sequence length="285" mass="30649">MTKRPFLGWFALPSVLIAFGIAASFIAIVQYSLRAYIPGSLDPGGFTLENFTTLWKAVYGQAFVNTVLLCFWTAIFTLLIGYPLAYAMVRAKSAKLRSAILLISLTPLFLGEIVRTYSWIIVLGNRGFVNAALMQTGLIDAPINFMFTMTGVVIALVHFTLPIVVVMLAAALSHIDRNLERAATSLGAGRVRVFATVTLPLSIPGIVAATSTAFAWTFSAFATPQMIGGGKVQTISTLVYQVGFASFNFPLAASLSLVGLLFTIAVLAIFNTGIRRLEKIGGHSQ</sequence>